<dbReference type="Gene3D" id="3.40.50.300">
    <property type="entry name" value="P-loop containing nucleotide triphosphate hydrolases"/>
    <property type="match status" value="1"/>
</dbReference>
<keyword evidence="11" id="KW-1185">Reference proteome</keyword>
<dbReference type="RefSeq" id="WP_188862663.1">
    <property type="nucleotide sequence ID" value="NZ_BMLT01000015.1"/>
</dbReference>
<comment type="similarity">
    <text evidence="8">Belongs to the ABC transporter superfamily. Spermidine/putrescine importer (TC 3.A.1.11.1) family.</text>
</comment>
<dbReference type="GO" id="GO:0043190">
    <property type="term" value="C:ATP-binding cassette (ABC) transporter complex"/>
    <property type="evidence" value="ECO:0007669"/>
    <property type="project" value="InterPro"/>
</dbReference>
<dbReference type="InterPro" id="IPR027417">
    <property type="entry name" value="P-loop_NTPase"/>
</dbReference>
<protein>
    <recommendedName>
        <fullName evidence="8">Spermidine/putrescine import ATP-binding protein PotA</fullName>
        <ecNumber evidence="8">7.6.2.11</ecNumber>
    </recommendedName>
</protein>
<comment type="catalytic activity">
    <reaction evidence="8">
        <text>ATP + H2O + polyamine-[polyamine-binding protein]Side 1 = ADP + phosphate + polyamineSide 2 + [polyamine-binding protein]Side 1.</text>
        <dbReference type="EC" id="7.6.2.11"/>
    </reaction>
</comment>
<dbReference type="AlphaFoldDB" id="A0A918DY76"/>
<keyword evidence="3" id="KW-0997">Cell inner membrane</keyword>
<keyword evidence="2 8" id="KW-1003">Cell membrane</keyword>
<dbReference type="GO" id="GO:0015847">
    <property type="term" value="P:putrescine transport"/>
    <property type="evidence" value="ECO:0007669"/>
    <property type="project" value="UniProtKB-ARBA"/>
</dbReference>
<organism evidence="10 11">
    <name type="scientific">Marinobacterium nitratireducens</name>
    <dbReference type="NCBI Taxonomy" id="518897"/>
    <lineage>
        <taxon>Bacteria</taxon>
        <taxon>Pseudomonadati</taxon>
        <taxon>Pseudomonadota</taxon>
        <taxon>Gammaproteobacteria</taxon>
        <taxon>Oceanospirillales</taxon>
        <taxon>Oceanospirillaceae</taxon>
        <taxon>Marinobacterium</taxon>
    </lineage>
</organism>
<dbReference type="PROSITE" id="PS50893">
    <property type="entry name" value="ABC_TRANSPORTER_2"/>
    <property type="match status" value="1"/>
</dbReference>
<keyword evidence="5 8" id="KW-0067">ATP-binding</keyword>
<evidence type="ECO:0000313" key="10">
    <source>
        <dbReference type="EMBL" id="GGO88054.1"/>
    </source>
</evidence>
<dbReference type="InterPro" id="IPR003439">
    <property type="entry name" value="ABC_transporter-like_ATP-bd"/>
</dbReference>
<dbReference type="EC" id="7.6.2.11" evidence="8"/>
<comment type="function">
    <text evidence="8">Part of the ABC transporter complex PotABCD involved in spermidine/putrescine import. Responsible for energy coupling to the transport system.</text>
</comment>
<gene>
    <name evidence="8" type="primary">potA</name>
    <name evidence="10" type="ORF">GCM10011348_42660</name>
</gene>
<sequence length="389" mass="43575">MQLSEYTQQPAPVQAPDDVQAPWRRADAEPFVRIENVSKHFGEFVAVDNVSLDIYQSELFCLLGGSGSGKSTLLRMLAGFETPTSGRILIDGVDISAIPAWKRPVNMMFQSYALFPHLSVADNVAFGLKRDGVPRAEVKKRVAEMLDLVQLGHLGRRKPHQLSGGQRQRAALARALIKRPKLLLLDEPLGALDKKLREETQFELINIQENLGVTFMVVTHDQEEAMTLSTRIGVMNQGEIVQVGEPHDLYEYPQNRFVAEFVGSVNLFEGQVTEDETDFVRIHSPEAGSSFFINHGISCAPGQKVWAAVRPEKIRISRDKPEQADNCLEGTIDEVAYMGSLSVFRVLLPGGRQIRVTKPNMARRFDERLNYRDRVWLSWSGDSCVVLTS</sequence>
<keyword evidence="7 8" id="KW-0472">Membrane</keyword>
<dbReference type="GO" id="GO:0016887">
    <property type="term" value="F:ATP hydrolysis activity"/>
    <property type="evidence" value="ECO:0007669"/>
    <property type="project" value="InterPro"/>
</dbReference>
<proteinExistence type="inferred from homology"/>
<dbReference type="InterPro" id="IPR003593">
    <property type="entry name" value="AAA+_ATPase"/>
</dbReference>
<evidence type="ECO:0000313" key="11">
    <source>
        <dbReference type="Proteomes" id="UP000599578"/>
    </source>
</evidence>
<dbReference type="Gene3D" id="2.40.50.100">
    <property type="match status" value="1"/>
</dbReference>
<dbReference type="PANTHER" id="PTHR42781:SF5">
    <property type="entry name" value="PUTRESCINE TRANSPORT ATP-BINDING PROTEIN POTG"/>
    <property type="match status" value="1"/>
</dbReference>
<name>A0A918DY76_9GAMM</name>
<dbReference type="FunFam" id="3.40.50.300:FF:000133">
    <property type="entry name" value="Spermidine/putrescine import ATP-binding protein PotA"/>
    <property type="match status" value="1"/>
</dbReference>
<dbReference type="PANTHER" id="PTHR42781">
    <property type="entry name" value="SPERMIDINE/PUTRESCINE IMPORT ATP-BINDING PROTEIN POTA"/>
    <property type="match status" value="1"/>
</dbReference>
<dbReference type="InterPro" id="IPR013611">
    <property type="entry name" value="Transp-assoc_OB_typ2"/>
</dbReference>
<dbReference type="InterPro" id="IPR050093">
    <property type="entry name" value="ABC_SmlMolc_Importer"/>
</dbReference>
<evidence type="ECO:0000256" key="4">
    <source>
        <dbReference type="ARBA" id="ARBA00022741"/>
    </source>
</evidence>
<dbReference type="EMBL" id="BMLT01000015">
    <property type="protein sequence ID" value="GGO88054.1"/>
    <property type="molecule type" value="Genomic_DNA"/>
</dbReference>
<dbReference type="GO" id="GO:0015417">
    <property type="term" value="F:ABC-type polyamine transporter activity"/>
    <property type="evidence" value="ECO:0007669"/>
    <property type="project" value="UniProtKB-EC"/>
</dbReference>
<dbReference type="SMART" id="SM00382">
    <property type="entry name" value="AAA"/>
    <property type="match status" value="1"/>
</dbReference>
<dbReference type="SUPFAM" id="SSF50331">
    <property type="entry name" value="MOP-like"/>
    <property type="match status" value="1"/>
</dbReference>
<dbReference type="GO" id="GO:0005524">
    <property type="term" value="F:ATP binding"/>
    <property type="evidence" value="ECO:0007669"/>
    <property type="project" value="UniProtKB-KW"/>
</dbReference>
<evidence type="ECO:0000256" key="3">
    <source>
        <dbReference type="ARBA" id="ARBA00022519"/>
    </source>
</evidence>
<dbReference type="PROSITE" id="PS00211">
    <property type="entry name" value="ABC_TRANSPORTER_1"/>
    <property type="match status" value="1"/>
</dbReference>
<dbReference type="NCBIfam" id="TIGR01187">
    <property type="entry name" value="potA"/>
    <property type="match status" value="1"/>
</dbReference>
<dbReference type="InterPro" id="IPR017871">
    <property type="entry name" value="ABC_transporter-like_CS"/>
</dbReference>
<feature type="domain" description="ABC transporter" evidence="9">
    <location>
        <begin position="32"/>
        <end position="262"/>
    </location>
</feature>
<comment type="caution">
    <text evidence="10">The sequence shown here is derived from an EMBL/GenBank/DDBJ whole genome shotgun (WGS) entry which is preliminary data.</text>
</comment>
<dbReference type="InterPro" id="IPR005893">
    <property type="entry name" value="PotA-like"/>
</dbReference>
<reference evidence="10 11" key="1">
    <citation type="journal article" date="2014" name="Int. J. Syst. Evol. Microbiol.">
        <title>Complete genome sequence of Corynebacterium casei LMG S-19264T (=DSM 44701T), isolated from a smear-ripened cheese.</title>
        <authorList>
            <consortium name="US DOE Joint Genome Institute (JGI-PGF)"/>
            <person name="Walter F."/>
            <person name="Albersmeier A."/>
            <person name="Kalinowski J."/>
            <person name="Ruckert C."/>
        </authorList>
    </citation>
    <scope>NUCLEOTIDE SEQUENCE [LARGE SCALE GENOMIC DNA]</scope>
    <source>
        <strain evidence="10 11">CGMCC 1.7286</strain>
    </source>
</reference>
<keyword evidence="4 8" id="KW-0547">Nucleotide-binding</keyword>
<dbReference type="Pfam" id="PF00005">
    <property type="entry name" value="ABC_tran"/>
    <property type="match status" value="1"/>
</dbReference>
<dbReference type="Pfam" id="PF08402">
    <property type="entry name" value="TOBE_2"/>
    <property type="match status" value="1"/>
</dbReference>
<evidence type="ECO:0000256" key="1">
    <source>
        <dbReference type="ARBA" id="ARBA00022448"/>
    </source>
</evidence>
<accession>A0A918DY76</accession>
<keyword evidence="6 8" id="KW-1278">Translocase</keyword>
<evidence type="ECO:0000256" key="6">
    <source>
        <dbReference type="ARBA" id="ARBA00022967"/>
    </source>
</evidence>
<evidence type="ECO:0000256" key="7">
    <source>
        <dbReference type="ARBA" id="ARBA00023136"/>
    </source>
</evidence>
<dbReference type="SUPFAM" id="SSF52540">
    <property type="entry name" value="P-loop containing nucleoside triphosphate hydrolases"/>
    <property type="match status" value="1"/>
</dbReference>
<comment type="subunit">
    <text evidence="8">The complex is composed of two ATP-binding proteins (PotA), two transmembrane proteins (PotB and PotC) and a solute-binding protein (PotD).</text>
</comment>
<keyword evidence="1 8" id="KW-0813">Transport</keyword>
<evidence type="ECO:0000256" key="8">
    <source>
        <dbReference type="RuleBase" id="RU364083"/>
    </source>
</evidence>
<evidence type="ECO:0000256" key="5">
    <source>
        <dbReference type="ARBA" id="ARBA00022840"/>
    </source>
</evidence>
<evidence type="ECO:0000256" key="2">
    <source>
        <dbReference type="ARBA" id="ARBA00022475"/>
    </source>
</evidence>
<evidence type="ECO:0000259" key="9">
    <source>
        <dbReference type="PROSITE" id="PS50893"/>
    </source>
</evidence>
<dbReference type="Proteomes" id="UP000599578">
    <property type="component" value="Unassembled WGS sequence"/>
</dbReference>
<dbReference type="InterPro" id="IPR008995">
    <property type="entry name" value="Mo/tungstate-bd_C_term_dom"/>
</dbReference>